<organism evidence="3 4">
    <name type="scientific">Desulfosarcina widdelii</name>
    <dbReference type="NCBI Taxonomy" id="947919"/>
    <lineage>
        <taxon>Bacteria</taxon>
        <taxon>Pseudomonadati</taxon>
        <taxon>Thermodesulfobacteriota</taxon>
        <taxon>Desulfobacteria</taxon>
        <taxon>Desulfobacterales</taxon>
        <taxon>Desulfosarcinaceae</taxon>
        <taxon>Desulfosarcina</taxon>
    </lineage>
</organism>
<feature type="chain" id="PRO_5024452401" description="Uncharacterized protein TP-0789 domain-containing protein" evidence="1">
    <location>
        <begin position="30"/>
        <end position="277"/>
    </location>
</feature>
<name>A0A5K7Z2H8_9BACT</name>
<gene>
    <name evidence="3" type="ORF">DSCW_36390</name>
</gene>
<evidence type="ECO:0000259" key="2">
    <source>
        <dbReference type="Pfam" id="PF17131"/>
    </source>
</evidence>
<dbReference type="AlphaFoldDB" id="A0A5K7Z2H8"/>
<keyword evidence="1" id="KW-0732">Signal</keyword>
<dbReference type="EMBL" id="AP021875">
    <property type="protein sequence ID" value="BBO76222.1"/>
    <property type="molecule type" value="Genomic_DNA"/>
</dbReference>
<proteinExistence type="predicted"/>
<reference evidence="3 4" key="1">
    <citation type="submission" date="2019-11" db="EMBL/GenBank/DDBJ databases">
        <title>Comparative genomics of hydrocarbon-degrading Desulfosarcina strains.</title>
        <authorList>
            <person name="Watanabe M."/>
            <person name="Kojima H."/>
            <person name="Fukui M."/>
        </authorList>
    </citation>
    <scope>NUCLEOTIDE SEQUENCE [LARGE SCALE GENOMIC DNA]</scope>
    <source>
        <strain evidence="3 4">PP31</strain>
    </source>
</reference>
<evidence type="ECO:0000313" key="4">
    <source>
        <dbReference type="Proteomes" id="UP000427769"/>
    </source>
</evidence>
<keyword evidence="4" id="KW-1185">Reference proteome</keyword>
<sequence>MKKAFIVNPCSIALIVVAALTFASSNLFAQDDPEARRIMEMADARDDGDNRTADMEMILIDKNGSKRTRKIASFSKDKGDDTLRLMFFLQPADVEDTAFLTFDYDDPNRDDDQWLYLPALRKTKRIASSDKSGSFMGSDLNYSDMTDRELEDYDYRFYEKGREQTFDGIKTWAIWSIPRSKTVVKETGYAKSLLFVRQDNYFVIRSILWVENGGDLKYMMVNRLEQISGIWVATEMQVARKAGKQTVHKTLVKLDNVRFDQDLDEAMFSIRRMEKGL</sequence>
<dbReference type="Pfam" id="PF17131">
    <property type="entry name" value="LolA_like"/>
    <property type="match status" value="1"/>
</dbReference>
<feature type="signal peptide" evidence="1">
    <location>
        <begin position="1"/>
        <end position="29"/>
    </location>
</feature>
<dbReference type="CDD" id="cd16329">
    <property type="entry name" value="LolA_like"/>
    <property type="match status" value="1"/>
</dbReference>
<dbReference type="Gene3D" id="2.50.20.10">
    <property type="entry name" value="Lipoprotein localisation LolA/LolB/LppX"/>
    <property type="match status" value="1"/>
</dbReference>
<dbReference type="KEGG" id="dwd:DSCW_36390"/>
<dbReference type="InterPro" id="IPR033399">
    <property type="entry name" value="TP_0789-like"/>
</dbReference>
<feature type="domain" description="Uncharacterized protein TP-0789" evidence="2">
    <location>
        <begin position="81"/>
        <end position="275"/>
    </location>
</feature>
<dbReference type="OrthoDB" id="9803781at2"/>
<protein>
    <recommendedName>
        <fullName evidence="2">Uncharacterized protein TP-0789 domain-containing protein</fullName>
    </recommendedName>
</protein>
<dbReference type="RefSeq" id="WP_155305074.1">
    <property type="nucleotide sequence ID" value="NZ_AP021875.1"/>
</dbReference>
<dbReference type="Proteomes" id="UP000427769">
    <property type="component" value="Chromosome"/>
</dbReference>
<evidence type="ECO:0000313" key="3">
    <source>
        <dbReference type="EMBL" id="BBO76222.1"/>
    </source>
</evidence>
<evidence type="ECO:0000256" key="1">
    <source>
        <dbReference type="SAM" id="SignalP"/>
    </source>
</evidence>
<accession>A0A5K7Z2H8</accession>